<feature type="chain" id="PRO_5046773938" evidence="2">
    <location>
        <begin position="22"/>
        <end position="1525"/>
    </location>
</feature>
<dbReference type="EMBL" id="JBEUSY010000281">
    <property type="protein sequence ID" value="KAL1238801.1"/>
    <property type="molecule type" value="Genomic_DNA"/>
</dbReference>
<feature type="region of interest" description="Disordered" evidence="1">
    <location>
        <begin position="873"/>
        <end position="897"/>
    </location>
</feature>
<feature type="compositionally biased region" description="Basic and acidic residues" evidence="1">
    <location>
        <begin position="931"/>
        <end position="948"/>
    </location>
</feature>
<feature type="region of interest" description="Disordered" evidence="1">
    <location>
        <begin position="1304"/>
        <end position="1456"/>
    </location>
</feature>
<feature type="compositionally biased region" description="Basic residues" evidence="1">
    <location>
        <begin position="680"/>
        <end position="695"/>
    </location>
</feature>
<feature type="compositionally biased region" description="Polar residues" evidence="1">
    <location>
        <begin position="709"/>
        <end position="718"/>
    </location>
</feature>
<feature type="compositionally biased region" description="Basic residues" evidence="1">
    <location>
        <begin position="798"/>
        <end position="816"/>
    </location>
</feature>
<feature type="region of interest" description="Disordered" evidence="1">
    <location>
        <begin position="541"/>
        <end position="637"/>
    </location>
</feature>
<gene>
    <name evidence="3" type="ORF">TSPI_01615</name>
</gene>
<reference evidence="3 4" key="1">
    <citation type="submission" date="2024-07" db="EMBL/GenBank/DDBJ databases">
        <title>Enhanced genomic and transcriptomic resources for Trichinella pseudospiralis and T. spiralis underpin the discovery of pronounced molecular differences between stages and species.</title>
        <authorList>
            <person name="Pasi K.K."/>
            <person name="La Rosa G."/>
            <person name="Gomez-Morales M.A."/>
            <person name="Tosini F."/>
            <person name="Sumanam S."/>
            <person name="Young N.D."/>
            <person name="Chang B.C."/>
            <person name="Robin G.B."/>
        </authorList>
    </citation>
    <scope>NUCLEOTIDE SEQUENCE [LARGE SCALE GENOMIC DNA]</scope>
    <source>
        <strain evidence="3">ISS534</strain>
    </source>
</reference>
<feature type="compositionally biased region" description="Basic and acidic residues" evidence="1">
    <location>
        <begin position="696"/>
        <end position="705"/>
    </location>
</feature>
<feature type="compositionally biased region" description="Polar residues" evidence="1">
    <location>
        <begin position="766"/>
        <end position="779"/>
    </location>
</feature>
<feature type="compositionally biased region" description="Basic residues" evidence="1">
    <location>
        <begin position="228"/>
        <end position="247"/>
    </location>
</feature>
<feature type="compositionally biased region" description="Basic and acidic residues" evidence="1">
    <location>
        <begin position="159"/>
        <end position="183"/>
    </location>
</feature>
<feature type="compositionally biased region" description="Basic residues" evidence="1">
    <location>
        <begin position="1499"/>
        <end position="1516"/>
    </location>
</feature>
<sequence length="1525" mass="169330">MLLTAILVVIVLALIYHFVTKQKQTLEWKETRVQPMTAIPEKKTPEEIIKESKELQLKADKKQVGKTKKKTKSKKSKKAIKSIPKGADKRKEKTETDKKMEMTESSPETIPPVAETKDVIPQIVSNVATEEITKAAEKIRREDSEKKKRKLKRKSISKKGSEMEKEMSVKQHMMSKEKSETKLRTQVTPFQLQKIAQFMEEQNIVEQVVAQRDFKEQTKVEERIKKADPKKRKSKSAKKYKSTKTKKEKIEMMIEKDISSKKQKSKLEDEIVQWTPEVKAQATESNRLIDRMSRIRLSEKEKKAAERIGEEQSRKEKKKSKKKSKSKKSKKNETELTLKQHMNKQTHETEIAVMEAPTATEITAAVSDEAVIVQPITVERKPDVFIQEVQKTEKKDSKKIKKKSKKRSKSKKTKKTEKDTAAKEAASSQIPETDITSPKLALASEVTAVDVDQPNIVPRIPEETAEKPVITVEPKGEKKDSKKIKKKSKKRTKSKKTKKTEKDIAAKEAASSQIPETDITSPKLTLASEVTAINVDQLDIVPPIAEETDEKPVITDIPKGEKKDSKKIKKKSKKRTKSKKTKKTEKDITAKEAASSQASEVTAVDIDQPNIVPPIAEETAEKPVITVEPKETDITSPNLALASEVTATNVDQLDIVPSIPEETDKKPVITVEPKAEKKDSKKIKKKSKKRTKSKKTKETEKDIAAKEAASSQIPETDITSPNLALASEVTAINVDQLDIIKKKSKKRTKSKKTKKTEKDTAAKEGATSQVTETDITSPKFTLASEVTADEPKGEKKDSKKIKKKSKKRTKSKKTKKTEKDIAAKEAASSQETETDITSRKLALASEVTAINVDQLDIVPSIAKETDEKPVITVNRKKTKETEKDIAAKEAASSQIPETDITSPNLALASEVTAINVDQLDIAPSIPEETDEKPVITDIPKGEKKDSEKIKKKSKKRTKSKKTKKTEKDTAAKEGATSQVTETDITSPKFTLASEDTAVDVDQQNIVPTIPEETVEKPLLKDEPKGEKKDSKKIKKKSKKRTKSKKTKKTEKDIAAKEAASSQETETDITSRKLALASEVTAINVDQLDIVPSIAKETDEKPVITGEPKGEKKDSKKIKKKSKKRSKSKKTKKTEKDTAAKEAASSQETETDITSRKLALASEVTAINVDQLDIVKSIAKETDEKPVITVEPKAEKKDSKKIKKKSKKRTKSKKTKETEKDIAAKEAASSQIPETDITSRKLALASEVTAINVDQLDIVPSIAKETDEKPVITGEPKEAASSQVTETDITSPNLALASEVTAINVDQLDIAPSIPEETDEKPDEPKVEKKDSKKIKKKSKKRTKSKKTKKTDKGKGAKEAASSHVTETDNKSPKFTLASEVTAVDVDQPNIVPPIPEETAEKPVITGEPKGEKKDSKKIKKKSKKRTKSKKSKKAVEDTAAKEAASSQVTETDNKSPKFTLASEVTAVDVEQPVIVPRTAEDAVKKLVINDEPKGEKKDSKKIKKRSKKRSKSKKSNKSVEDKVAK</sequence>
<feature type="compositionally biased region" description="Basic residues" evidence="1">
    <location>
        <begin position="1331"/>
        <end position="1349"/>
    </location>
</feature>
<feature type="compositionally biased region" description="Basic residues" evidence="1">
    <location>
        <begin position="481"/>
        <end position="499"/>
    </location>
</feature>
<feature type="compositionally biased region" description="Basic and acidic residues" evidence="1">
    <location>
        <begin position="137"/>
        <end position="146"/>
    </location>
</feature>
<feature type="signal peptide" evidence="2">
    <location>
        <begin position="1"/>
        <end position="21"/>
    </location>
</feature>
<feature type="region of interest" description="Disordered" evidence="1">
    <location>
        <begin position="382"/>
        <end position="524"/>
    </location>
</feature>
<protein>
    <submittedName>
        <fullName evidence="3">Zonadhesin</fullName>
    </submittedName>
</protein>
<feature type="region of interest" description="Disordered" evidence="1">
    <location>
        <begin position="1487"/>
        <end position="1525"/>
    </location>
</feature>
<feature type="compositionally biased region" description="Basic and acidic residues" evidence="1">
    <location>
        <begin position="215"/>
        <end position="227"/>
    </location>
</feature>
<feature type="compositionally biased region" description="Basic and acidic residues" evidence="1">
    <location>
        <begin position="1487"/>
        <end position="1498"/>
    </location>
</feature>
<feature type="compositionally biased region" description="Basic and acidic residues" evidence="1">
    <location>
        <begin position="1214"/>
        <end position="1223"/>
    </location>
</feature>
<feature type="region of interest" description="Disordered" evidence="1">
    <location>
        <begin position="736"/>
        <end position="836"/>
    </location>
</feature>
<evidence type="ECO:0000256" key="2">
    <source>
        <dbReference type="SAM" id="SignalP"/>
    </source>
</evidence>
<feature type="compositionally biased region" description="Polar residues" evidence="1">
    <location>
        <begin position="510"/>
        <end position="523"/>
    </location>
</feature>
<feature type="compositionally biased region" description="Basic residues" evidence="1">
    <location>
        <begin position="315"/>
        <end position="330"/>
    </location>
</feature>
<evidence type="ECO:0000313" key="3">
    <source>
        <dbReference type="EMBL" id="KAL1238801.1"/>
    </source>
</evidence>
<feature type="compositionally biased region" description="Basic and acidic residues" evidence="1">
    <location>
        <begin position="248"/>
        <end position="269"/>
    </location>
</feature>
<feature type="compositionally biased region" description="Basic residues" evidence="1">
    <location>
        <begin position="1114"/>
        <end position="1132"/>
    </location>
</feature>
<feature type="region of interest" description="Disordered" evidence="1">
    <location>
        <begin position="215"/>
        <end position="355"/>
    </location>
</feature>
<accession>A0ABR3KLC1</accession>
<feature type="region of interest" description="Disordered" evidence="1">
    <location>
        <begin position="137"/>
        <end position="183"/>
    </location>
</feature>
<name>A0ABR3KLC1_TRISP</name>
<feature type="compositionally biased region" description="Basic and acidic residues" evidence="1">
    <location>
        <begin position="1013"/>
        <end position="1029"/>
    </location>
</feature>
<feature type="compositionally biased region" description="Basic and acidic residues" evidence="1">
    <location>
        <begin position="1180"/>
        <end position="1197"/>
    </location>
</feature>
<feature type="region of interest" description="Disordered" evidence="1">
    <location>
        <begin position="1264"/>
        <end position="1289"/>
    </location>
</feature>
<evidence type="ECO:0000313" key="4">
    <source>
        <dbReference type="Proteomes" id="UP001558632"/>
    </source>
</evidence>
<evidence type="ECO:0000256" key="1">
    <source>
        <dbReference type="SAM" id="MobiDB-lite"/>
    </source>
</evidence>
<keyword evidence="4" id="KW-1185">Reference proteome</keyword>
<feature type="compositionally biased region" description="Basic and acidic residues" evidence="1">
    <location>
        <begin position="662"/>
        <end position="679"/>
    </location>
</feature>
<feature type="compositionally biased region" description="Basic residues" evidence="1">
    <location>
        <begin position="1030"/>
        <end position="1048"/>
    </location>
</feature>
<feature type="compositionally biased region" description="Basic residues" evidence="1">
    <location>
        <begin position="565"/>
        <end position="583"/>
    </location>
</feature>
<feature type="compositionally biased region" description="Basic and acidic residues" evidence="1">
    <location>
        <begin position="1264"/>
        <end position="1277"/>
    </location>
</feature>
<comment type="caution">
    <text evidence="3">The sequence shown here is derived from an EMBL/GenBank/DDBJ whole genome shotgun (WGS) entry which is preliminary data.</text>
</comment>
<feature type="compositionally biased region" description="Basic residues" evidence="1">
    <location>
        <begin position="397"/>
        <end position="415"/>
    </location>
</feature>
<feature type="compositionally biased region" description="Basic and acidic residues" evidence="1">
    <location>
        <begin position="1095"/>
        <end position="1113"/>
    </location>
</feature>
<feature type="region of interest" description="Disordered" evidence="1">
    <location>
        <begin position="1087"/>
        <end position="1153"/>
    </location>
</feature>
<feature type="compositionally biased region" description="Basic residues" evidence="1">
    <location>
        <begin position="1198"/>
        <end position="1213"/>
    </location>
</feature>
<feature type="region of interest" description="Disordered" evidence="1">
    <location>
        <begin position="920"/>
        <end position="1069"/>
    </location>
</feature>
<keyword evidence="2" id="KW-0732">Signal</keyword>
<feature type="compositionally biased region" description="Polar residues" evidence="1">
    <location>
        <begin position="1279"/>
        <end position="1289"/>
    </location>
</feature>
<feature type="compositionally biased region" description="Basic residues" evidence="1">
    <location>
        <begin position="949"/>
        <end position="964"/>
    </location>
</feature>
<feature type="region of interest" description="Disordered" evidence="1">
    <location>
        <begin position="1180"/>
        <end position="1235"/>
    </location>
</feature>
<feature type="compositionally biased region" description="Basic residues" evidence="1">
    <location>
        <begin position="1415"/>
        <end position="1432"/>
    </location>
</feature>
<feature type="region of interest" description="Disordered" evidence="1">
    <location>
        <begin position="59"/>
        <end position="117"/>
    </location>
</feature>
<feature type="compositionally biased region" description="Basic and acidic residues" evidence="1">
    <location>
        <begin position="86"/>
        <end position="102"/>
    </location>
</feature>
<feature type="compositionally biased region" description="Basic and acidic residues" evidence="1">
    <location>
        <begin position="550"/>
        <end position="564"/>
    </location>
</feature>
<proteinExistence type="predicted"/>
<feature type="compositionally biased region" description="Basic and acidic residues" evidence="1">
    <location>
        <begin position="287"/>
        <end position="314"/>
    </location>
</feature>
<feature type="compositionally biased region" description="Basic residues" evidence="1">
    <location>
        <begin position="147"/>
        <end position="157"/>
    </location>
</feature>
<feature type="region of interest" description="Disordered" evidence="1">
    <location>
        <begin position="657"/>
        <end position="718"/>
    </location>
</feature>
<feature type="compositionally biased region" description="Polar residues" evidence="1">
    <location>
        <begin position="977"/>
        <end position="988"/>
    </location>
</feature>
<organism evidence="3 4">
    <name type="scientific">Trichinella spiralis</name>
    <name type="common">Trichina worm</name>
    <dbReference type="NCBI Taxonomy" id="6334"/>
    <lineage>
        <taxon>Eukaryota</taxon>
        <taxon>Metazoa</taxon>
        <taxon>Ecdysozoa</taxon>
        <taxon>Nematoda</taxon>
        <taxon>Enoplea</taxon>
        <taxon>Dorylaimia</taxon>
        <taxon>Trichinellida</taxon>
        <taxon>Trichinellidae</taxon>
        <taxon>Trichinella</taxon>
    </lineage>
</organism>
<feature type="compositionally biased region" description="Basic residues" evidence="1">
    <location>
        <begin position="64"/>
        <end position="80"/>
    </location>
</feature>
<feature type="compositionally biased region" description="Basic residues" evidence="1">
    <location>
        <begin position="742"/>
        <end position="755"/>
    </location>
</feature>
<dbReference type="Proteomes" id="UP001558632">
    <property type="component" value="Unassembled WGS sequence"/>
</dbReference>